<reference evidence="14 15" key="1">
    <citation type="submission" date="2021-11" db="EMBL/GenBank/DDBJ databases">
        <title>Circularized mitochondrial genome sequence of Mortierella parvispora strain E1425, a Mucormycotic fungus associated with Burkholderiaceae-related endosymbiotic bacteria.</title>
        <authorList>
            <person name="Herlambang A."/>
            <person name="Guo Y."/>
            <person name="Takashima Y."/>
            <person name="Narisawa K."/>
            <person name="Ohta H."/>
            <person name="Nishizawa T."/>
        </authorList>
    </citation>
    <scope>NUCLEOTIDE SEQUENCE [LARGE SCALE GENOMIC DNA]</scope>
    <source>
        <strain evidence="14 15">E1425</strain>
    </source>
</reference>
<evidence type="ECO:0000256" key="13">
    <source>
        <dbReference type="SAM" id="Phobius"/>
    </source>
</evidence>
<evidence type="ECO:0000256" key="11">
    <source>
        <dbReference type="ARBA" id="ARBA00023310"/>
    </source>
</evidence>
<evidence type="ECO:0000256" key="3">
    <source>
        <dbReference type="ARBA" id="ARBA00021312"/>
    </source>
</evidence>
<evidence type="ECO:0000256" key="2">
    <source>
        <dbReference type="ARBA" id="ARBA00006810"/>
    </source>
</evidence>
<dbReference type="InterPro" id="IPR023011">
    <property type="entry name" value="ATP_synth_F0_asu_AS"/>
</dbReference>
<feature type="transmembrane region" description="Helical" evidence="13">
    <location>
        <begin position="39"/>
        <end position="58"/>
    </location>
</feature>
<accession>A0A8J9RQ60</accession>
<keyword evidence="5" id="KW-0138">CF(0)</keyword>
<feature type="transmembrane region" description="Helical" evidence="13">
    <location>
        <begin position="182"/>
        <end position="200"/>
    </location>
</feature>
<comment type="subcellular location">
    <subcellularLocation>
        <location evidence="1 12">Mitochondrion inner membrane</location>
        <topology evidence="1 12">Multi-pass membrane protein</topology>
    </subcellularLocation>
</comment>
<dbReference type="GO" id="GO:0005743">
    <property type="term" value="C:mitochondrial inner membrane"/>
    <property type="evidence" value="ECO:0007669"/>
    <property type="project" value="UniProtKB-SubCell"/>
</dbReference>
<dbReference type="CDD" id="cd00310">
    <property type="entry name" value="ATP-synt_Fo_a_6"/>
    <property type="match status" value="1"/>
</dbReference>
<keyword evidence="6 13" id="KW-0812">Transmembrane</keyword>
<evidence type="ECO:0000256" key="6">
    <source>
        <dbReference type="ARBA" id="ARBA00022692"/>
    </source>
</evidence>
<dbReference type="InterPro" id="IPR035908">
    <property type="entry name" value="F0_ATP_A_sf"/>
</dbReference>
<protein>
    <recommendedName>
        <fullName evidence="3 12">ATP synthase subunit a</fullName>
    </recommendedName>
</protein>
<dbReference type="GO" id="GO:0046933">
    <property type="term" value="F:proton-transporting ATP synthase activity, rotational mechanism"/>
    <property type="evidence" value="ECO:0007669"/>
    <property type="project" value="TreeGrafter"/>
</dbReference>
<keyword evidence="7" id="KW-0375">Hydrogen ion transport</keyword>
<sequence>MTTFINTVFINNPLEQFEIKEFFYMGGPLLGAKFSLTNIGLYLIIVTILVLGMSYLSLNNNKVVPSRWSIVQESLFGSILNMIKSTIGGKGEAYLPFLYTIFLYVLLSNLIGLVPYSFTPSSHFVFGIGFSVAILIGVTILGFQTHALKFFGLFVPAGTPLGLVPVLVMIETISYLARALSLGLRLTANMIGGHVLLKIFSTFTWKAVIGGPILLLISIIPFAFIIAFTGLEIAIAFIQAYVFTMLTASYLNDAINLH</sequence>
<dbReference type="OrthoDB" id="5976622at2759"/>
<keyword evidence="10 13" id="KW-0472">Membrane</keyword>
<dbReference type="HAMAP" id="MF_01393">
    <property type="entry name" value="ATP_synth_a_bact"/>
    <property type="match status" value="1"/>
</dbReference>
<evidence type="ECO:0000256" key="10">
    <source>
        <dbReference type="ARBA" id="ARBA00023136"/>
    </source>
</evidence>
<evidence type="ECO:0000313" key="14">
    <source>
        <dbReference type="EMBL" id="BDC33825.1"/>
    </source>
</evidence>
<organism evidence="14 15">
    <name type="scientific">Entomortierella parvispora</name>
    <dbReference type="NCBI Taxonomy" id="205924"/>
    <lineage>
        <taxon>Eukaryota</taxon>
        <taxon>Fungi</taxon>
        <taxon>Fungi incertae sedis</taxon>
        <taxon>Mucoromycota</taxon>
        <taxon>Mortierellomycotina</taxon>
        <taxon>Mortierellomycetes</taxon>
        <taxon>Mortierellales</taxon>
        <taxon>Mortierellaceae</taxon>
        <taxon>Entomortierella</taxon>
    </lineage>
</organism>
<dbReference type="AlphaFoldDB" id="A0A8J9RQ60"/>
<keyword evidence="9" id="KW-0406">Ion transport</keyword>
<evidence type="ECO:0000256" key="1">
    <source>
        <dbReference type="ARBA" id="ARBA00004448"/>
    </source>
</evidence>
<keyword evidence="11" id="KW-0066">ATP synthesis</keyword>
<proteinExistence type="inferred from homology"/>
<dbReference type="EMBL" id="LC659289">
    <property type="protein sequence ID" value="BDC33825.1"/>
    <property type="molecule type" value="Genomic_DNA"/>
</dbReference>
<feature type="transmembrane region" description="Helical" evidence="13">
    <location>
        <begin position="124"/>
        <end position="143"/>
    </location>
</feature>
<keyword evidence="15" id="KW-1185">Reference proteome</keyword>
<feature type="transmembrane region" description="Helical" evidence="13">
    <location>
        <begin position="150"/>
        <end position="170"/>
    </location>
</feature>
<dbReference type="InterPro" id="IPR045083">
    <property type="entry name" value="ATP_synth_F0_asu_bact/mt"/>
</dbReference>
<keyword evidence="4" id="KW-0813">Transport</keyword>
<evidence type="ECO:0000256" key="7">
    <source>
        <dbReference type="ARBA" id="ARBA00022781"/>
    </source>
</evidence>
<keyword evidence="14" id="KW-0496">Mitochondrion</keyword>
<evidence type="ECO:0000256" key="12">
    <source>
        <dbReference type="RuleBase" id="RU004450"/>
    </source>
</evidence>
<keyword evidence="8 13" id="KW-1133">Transmembrane helix</keyword>
<evidence type="ECO:0000313" key="15">
    <source>
        <dbReference type="Proteomes" id="UP000827284"/>
    </source>
</evidence>
<gene>
    <name evidence="14" type="primary">atp6</name>
    <name evidence="14" type="ORF">EMPS_mp12</name>
</gene>
<dbReference type="Proteomes" id="UP000827284">
    <property type="component" value="Mitochondrion MT"/>
</dbReference>
<dbReference type="InterPro" id="IPR000568">
    <property type="entry name" value="ATP_synth_F0_asu"/>
</dbReference>
<dbReference type="GO" id="GO:0045259">
    <property type="term" value="C:proton-transporting ATP synthase complex"/>
    <property type="evidence" value="ECO:0007669"/>
    <property type="project" value="UniProtKB-KW"/>
</dbReference>
<feature type="transmembrane region" description="Helical" evidence="13">
    <location>
        <begin position="207"/>
        <end position="227"/>
    </location>
</feature>
<geneLocation type="mitochondrion" evidence="14"/>
<dbReference type="PROSITE" id="PS00449">
    <property type="entry name" value="ATPASE_A"/>
    <property type="match status" value="1"/>
</dbReference>
<dbReference type="NCBIfam" id="NF004482">
    <property type="entry name" value="PRK05815.2-4"/>
    <property type="match status" value="1"/>
</dbReference>
<comment type="similarity">
    <text evidence="2">Belongs to the ATPase A chain family.</text>
</comment>
<dbReference type="Gene3D" id="1.20.120.220">
    <property type="entry name" value="ATP synthase, F0 complex, subunit A"/>
    <property type="match status" value="1"/>
</dbReference>
<name>A0A8J9RQ60_9FUNG</name>
<dbReference type="Pfam" id="PF00119">
    <property type="entry name" value="ATP-synt_A"/>
    <property type="match status" value="1"/>
</dbReference>
<evidence type="ECO:0000256" key="4">
    <source>
        <dbReference type="ARBA" id="ARBA00022448"/>
    </source>
</evidence>
<evidence type="ECO:0000256" key="9">
    <source>
        <dbReference type="ARBA" id="ARBA00023065"/>
    </source>
</evidence>
<dbReference type="FunFam" id="1.20.120.220:FF:000003">
    <property type="entry name" value="ATP synthase subunit a"/>
    <property type="match status" value="1"/>
</dbReference>
<evidence type="ECO:0000256" key="5">
    <source>
        <dbReference type="ARBA" id="ARBA00022547"/>
    </source>
</evidence>
<dbReference type="PANTHER" id="PTHR11410:SF0">
    <property type="entry name" value="ATP SYNTHASE SUBUNIT A"/>
    <property type="match status" value="1"/>
</dbReference>
<dbReference type="PANTHER" id="PTHR11410">
    <property type="entry name" value="ATP SYNTHASE SUBUNIT A"/>
    <property type="match status" value="1"/>
</dbReference>
<feature type="transmembrane region" description="Helical" evidence="13">
    <location>
        <begin position="233"/>
        <end position="251"/>
    </location>
</feature>
<dbReference type="SUPFAM" id="SSF81336">
    <property type="entry name" value="F1F0 ATP synthase subunit A"/>
    <property type="match status" value="1"/>
</dbReference>
<feature type="transmembrane region" description="Helical" evidence="13">
    <location>
        <begin position="93"/>
        <end position="118"/>
    </location>
</feature>
<dbReference type="PRINTS" id="PR00123">
    <property type="entry name" value="ATPASEA"/>
</dbReference>
<evidence type="ECO:0000256" key="8">
    <source>
        <dbReference type="ARBA" id="ARBA00022989"/>
    </source>
</evidence>
<dbReference type="NCBIfam" id="TIGR01131">
    <property type="entry name" value="ATP_synt_6_or_A"/>
    <property type="match status" value="1"/>
</dbReference>